<protein>
    <recommendedName>
        <fullName evidence="1">MalT-like winged helix domain-containing protein</fullName>
    </recommendedName>
</protein>
<gene>
    <name evidence="2" type="ORF">MNBD_GAMMA25-119</name>
</gene>
<evidence type="ECO:0000259" key="1">
    <source>
        <dbReference type="Pfam" id="PF25873"/>
    </source>
</evidence>
<organism evidence="2">
    <name type="scientific">hydrothermal vent metagenome</name>
    <dbReference type="NCBI Taxonomy" id="652676"/>
    <lineage>
        <taxon>unclassified sequences</taxon>
        <taxon>metagenomes</taxon>
        <taxon>ecological metagenomes</taxon>
    </lineage>
</organism>
<dbReference type="InterPro" id="IPR036388">
    <property type="entry name" value="WH-like_DNA-bd_sf"/>
</dbReference>
<dbReference type="Pfam" id="PF25873">
    <property type="entry name" value="WHD_MalT"/>
    <property type="match status" value="1"/>
</dbReference>
<dbReference type="SUPFAM" id="SSF46894">
    <property type="entry name" value="C-terminal effector domain of the bipartite response regulators"/>
    <property type="match status" value="1"/>
</dbReference>
<dbReference type="SUPFAM" id="SSF52540">
    <property type="entry name" value="P-loop containing nucleoside triphosphate hydrolases"/>
    <property type="match status" value="1"/>
</dbReference>
<dbReference type="PANTHER" id="PTHR35807">
    <property type="entry name" value="TRANSCRIPTIONAL REGULATOR REDD-RELATED"/>
    <property type="match status" value="1"/>
</dbReference>
<dbReference type="SUPFAM" id="SSF48452">
    <property type="entry name" value="TPR-like"/>
    <property type="match status" value="1"/>
</dbReference>
<dbReference type="InterPro" id="IPR016032">
    <property type="entry name" value="Sig_transdc_resp-reg_C-effctor"/>
</dbReference>
<dbReference type="AlphaFoldDB" id="A0A3B1BRW7"/>
<dbReference type="Gene3D" id="1.10.10.10">
    <property type="entry name" value="Winged helix-like DNA-binding domain superfamily/Winged helix DNA-binding domain"/>
    <property type="match status" value="1"/>
</dbReference>
<dbReference type="PANTHER" id="PTHR35807:SF2">
    <property type="entry name" value="TRANSCRIPTIONAL ACTIVATOR DOMAIN"/>
    <property type="match status" value="1"/>
</dbReference>
<dbReference type="InterPro" id="IPR027417">
    <property type="entry name" value="P-loop_NTPase"/>
</dbReference>
<dbReference type="InterPro" id="IPR011990">
    <property type="entry name" value="TPR-like_helical_dom_sf"/>
</dbReference>
<evidence type="ECO:0000313" key="2">
    <source>
        <dbReference type="EMBL" id="VAX09055.1"/>
    </source>
</evidence>
<dbReference type="InterPro" id="IPR059106">
    <property type="entry name" value="WHD_MalT"/>
</dbReference>
<accession>A0A3B1BRW7</accession>
<name>A0A3B1BRW7_9ZZZZ</name>
<proteinExistence type="predicted"/>
<dbReference type="GO" id="GO:0006355">
    <property type="term" value="P:regulation of DNA-templated transcription"/>
    <property type="evidence" value="ECO:0007669"/>
    <property type="project" value="InterPro"/>
</dbReference>
<dbReference type="EMBL" id="UOFY01000031">
    <property type="protein sequence ID" value="VAX09055.1"/>
    <property type="molecule type" value="Genomic_DNA"/>
</dbReference>
<dbReference type="GO" id="GO:0003677">
    <property type="term" value="F:DNA binding"/>
    <property type="evidence" value="ECO:0007669"/>
    <property type="project" value="InterPro"/>
</dbReference>
<dbReference type="Gene3D" id="1.25.40.10">
    <property type="entry name" value="Tetratricopeptide repeat domain"/>
    <property type="match status" value="1"/>
</dbReference>
<sequence>MSLLYFPPKVCPPRLNEIYPRKRLIKSLQEKQNFPVIWISSPAGSGKTSLISSYAQSTNRPLIWYRFDEGDSDIGSFFHYLILAYKCSHRLSRIKLAPFTPEYDNGLTNFSRSFFREFYTCCKPGSILVFDDYHLVSAKSDLHRIMQIAISEIPEGLNIIISGRHAPPLFVSSLISRKQLALLDWSQLKFIKSEIDDVLGFIVGADNMLPTDALREKIYMQTDGWITGIILLLESRYSHDSNATNIDISNINLVFEYFSAEIESHIGEDVLNFLSQVALMPVITAENAVKLTANNQAVDILDTLSKQYLFIRRFGILKTSYEFNPLFREYLLQQLNIHHNNEKIKALKAIAGYLLLKSNYIDEAARVFIESNLWIKLENLIISNAKKYIEQGRHSTIEVWIKNIPKEIVARKPWLLFWFGNSILQTKPLEARVILEQAYVGFLRIKDKKGLYLCWANIIDSFIFGWDTFSPIAGWLDKLDYLQSHYPGIPGIEIKARVYVAVFTAMLHACPDHDDFPLWLKKMENIFRFVRIDLIRALVGSQLSFYYMLVGDMVKFSTTVFSIASLKRADNLPALPRLLTAISEINFYIYSGELDKADMTLEYALNLAEEKGVCLFDNLLLTLKVHLHGTKQEVDKAESYLEKFTLQLKEERVLDHAYSLFLSTWLNLMRGNIELAYHQSCEHEKSIKQLCFFYPIMLADLLHAQVLIKCDKFEKAEEHLDACLSRAIKSKTMLIQFMCISTQVYLLLKINHKNADHIQEQLKNAFSIGRQQNIFFTPIWNTEIMEIICRYALENNVEEVYTNKLMEKHAYLNVSSAPERHDFKWAVKIFTFGGLVIEVNGETYKNRSKVKSKPLQLLKVLLSSEFCSLPQSRVCELLWPDAEGDFAHQNMKTTLFRLRKILGSNSILLKEGSLSLNRETVWVDSLVLDDLLRHSIKYDNMDELYRSVCELHQGDFLAEEDARWVFSARDKYKSKLIDLVTEYSNFLIDENRLPEAINVYKKGLCFDSSPEKIYSGLLKCCMQLERYEDAEKIFKQYEANTVQSQQDESSSYVRELYLELENKRARQSAR</sequence>
<dbReference type="InterPro" id="IPR051677">
    <property type="entry name" value="AfsR-DnrI-RedD_regulator"/>
</dbReference>
<feature type="domain" description="MalT-like winged helix" evidence="1">
    <location>
        <begin position="261"/>
        <end position="339"/>
    </location>
</feature>
<reference evidence="2" key="1">
    <citation type="submission" date="2018-06" db="EMBL/GenBank/DDBJ databases">
        <authorList>
            <person name="Zhirakovskaya E."/>
        </authorList>
    </citation>
    <scope>NUCLEOTIDE SEQUENCE</scope>
</reference>